<protein>
    <submittedName>
        <fullName evidence="8">Hydrolase Nlp/P60</fullName>
    </submittedName>
</protein>
<evidence type="ECO:0000313" key="8">
    <source>
        <dbReference type="EMBL" id="QGQ98652.1"/>
    </source>
</evidence>
<feature type="domain" description="NlpC/P60" evidence="7">
    <location>
        <begin position="169"/>
        <end position="314"/>
    </location>
</feature>
<dbReference type="AlphaFoldDB" id="A0A6B8RSB8"/>
<keyword evidence="5" id="KW-0732">Signal</keyword>
<dbReference type="KEGG" id="ppsc:EHS13_29105"/>
<feature type="domain" description="SH3b" evidence="6">
    <location>
        <begin position="25"/>
        <end position="93"/>
    </location>
</feature>
<evidence type="ECO:0000256" key="4">
    <source>
        <dbReference type="ARBA" id="ARBA00022807"/>
    </source>
</evidence>
<dbReference type="GO" id="GO:0006508">
    <property type="term" value="P:proteolysis"/>
    <property type="evidence" value="ECO:0007669"/>
    <property type="project" value="UniProtKB-KW"/>
</dbReference>
<feature type="chain" id="PRO_5025518408" evidence="5">
    <location>
        <begin position="26"/>
        <end position="315"/>
    </location>
</feature>
<evidence type="ECO:0000256" key="2">
    <source>
        <dbReference type="ARBA" id="ARBA00022670"/>
    </source>
</evidence>
<dbReference type="GO" id="GO:0008234">
    <property type="term" value="F:cysteine-type peptidase activity"/>
    <property type="evidence" value="ECO:0007669"/>
    <property type="project" value="UniProtKB-KW"/>
</dbReference>
<keyword evidence="9" id="KW-1185">Reference proteome</keyword>
<evidence type="ECO:0000256" key="1">
    <source>
        <dbReference type="ARBA" id="ARBA00007074"/>
    </source>
</evidence>
<keyword evidence="2" id="KW-0645">Protease</keyword>
<sequence>MGRMLKVSLMVVLLSMLFIPVIAQAATGAITEAKIVQSVSLRNGPSTTSGFIRYLQKNESVEVLDKVNAYWYSIKDSKGKRGYVSTANTYITVKSNAKIIAGVNFRTQPSPTGARIRMLQPGEKMLVLEKVNSAWYRAQDMNGIKGYVSTSPTYLTTDLSVTGIKLPLAEEIDRVIQAGIRYLGTPYEFGSSRSDTDTFDCSDFIRQAFLDGINDLLPGDSRAQGSLVKQLDTDVTHISQLKRGDLMFFMSYEGSKASDYASINKSKETITHVGIYLGNGKILHTYSIESGGVREDKVLGNAWEYRFLYGGSVLK</sequence>
<comment type="similarity">
    <text evidence="1">Belongs to the peptidase C40 family.</text>
</comment>
<accession>A0A6B8RSB8</accession>
<dbReference type="PANTHER" id="PTHR47053:SF1">
    <property type="entry name" value="MUREIN DD-ENDOPEPTIDASE MEPH-RELATED"/>
    <property type="match status" value="1"/>
</dbReference>
<dbReference type="Gene3D" id="3.90.1720.10">
    <property type="entry name" value="endopeptidase domain like (from Nostoc punctiforme)"/>
    <property type="match status" value="1"/>
</dbReference>
<feature type="signal peptide" evidence="5">
    <location>
        <begin position="1"/>
        <end position="25"/>
    </location>
</feature>
<dbReference type="RefSeq" id="WP_155703761.1">
    <property type="nucleotide sequence ID" value="NZ_CP034235.1"/>
</dbReference>
<dbReference type="PROSITE" id="PS51781">
    <property type="entry name" value="SH3B"/>
    <property type="match status" value="1"/>
</dbReference>
<evidence type="ECO:0000256" key="5">
    <source>
        <dbReference type="SAM" id="SignalP"/>
    </source>
</evidence>
<reference evidence="9" key="1">
    <citation type="submission" date="2018-11" db="EMBL/GenBank/DDBJ databases">
        <title>Complete genome sequence of Paenibacillus sp. ML311-T8.</title>
        <authorList>
            <person name="Nam Y.-D."/>
            <person name="Kang J."/>
            <person name="Chung W.-H."/>
            <person name="Park Y.S."/>
        </authorList>
    </citation>
    <scope>NUCLEOTIDE SEQUENCE [LARGE SCALE GENOMIC DNA]</scope>
    <source>
        <strain evidence="9">ML311-T8</strain>
    </source>
</reference>
<name>A0A6B8RSB8_9BACL</name>
<evidence type="ECO:0000259" key="7">
    <source>
        <dbReference type="PROSITE" id="PS51935"/>
    </source>
</evidence>
<evidence type="ECO:0000313" key="9">
    <source>
        <dbReference type="Proteomes" id="UP000426246"/>
    </source>
</evidence>
<dbReference type="SUPFAM" id="SSF54001">
    <property type="entry name" value="Cysteine proteinases"/>
    <property type="match status" value="1"/>
</dbReference>
<dbReference type="InterPro" id="IPR051202">
    <property type="entry name" value="Peptidase_C40"/>
</dbReference>
<dbReference type="Pfam" id="PF08239">
    <property type="entry name" value="SH3_3"/>
    <property type="match status" value="2"/>
</dbReference>
<dbReference type="Proteomes" id="UP000426246">
    <property type="component" value="Chromosome"/>
</dbReference>
<dbReference type="InterPro" id="IPR003646">
    <property type="entry name" value="SH3-like_bac-type"/>
</dbReference>
<keyword evidence="3 8" id="KW-0378">Hydrolase</keyword>
<dbReference type="InterPro" id="IPR038765">
    <property type="entry name" value="Papain-like_cys_pep_sf"/>
</dbReference>
<proteinExistence type="inferred from homology"/>
<keyword evidence="4" id="KW-0788">Thiol protease</keyword>
<dbReference type="OrthoDB" id="9813118at2"/>
<dbReference type="EMBL" id="CP034235">
    <property type="protein sequence ID" value="QGQ98652.1"/>
    <property type="molecule type" value="Genomic_DNA"/>
</dbReference>
<gene>
    <name evidence="8" type="ORF">EHS13_29105</name>
</gene>
<dbReference type="PROSITE" id="PS51935">
    <property type="entry name" value="NLPC_P60"/>
    <property type="match status" value="1"/>
</dbReference>
<dbReference type="InterPro" id="IPR000064">
    <property type="entry name" value="NLP_P60_dom"/>
</dbReference>
<evidence type="ECO:0000259" key="6">
    <source>
        <dbReference type="PROSITE" id="PS51781"/>
    </source>
</evidence>
<evidence type="ECO:0000256" key="3">
    <source>
        <dbReference type="ARBA" id="ARBA00022801"/>
    </source>
</evidence>
<dbReference type="Pfam" id="PF00877">
    <property type="entry name" value="NLPC_P60"/>
    <property type="match status" value="1"/>
</dbReference>
<dbReference type="PANTHER" id="PTHR47053">
    <property type="entry name" value="MUREIN DD-ENDOPEPTIDASE MEPH-RELATED"/>
    <property type="match status" value="1"/>
</dbReference>
<organism evidence="8 9">
    <name type="scientific">Paenibacillus psychroresistens</name>
    <dbReference type="NCBI Taxonomy" id="1778678"/>
    <lineage>
        <taxon>Bacteria</taxon>
        <taxon>Bacillati</taxon>
        <taxon>Bacillota</taxon>
        <taxon>Bacilli</taxon>
        <taxon>Bacillales</taxon>
        <taxon>Paenibacillaceae</taxon>
        <taxon>Paenibacillus</taxon>
    </lineage>
</organism>
<dbReference type="Gene3D" id="2.30.30.40">
    <property type="entry name" value="SH3 Domains"/>
    <property type="match status" value="2"/>
</dbReference>
<dbReference type="SMART" id="SM00287">
    <property type="entry name" value="SH3b"/>
    <property type="match status" value="2"/>
</dbReference>